<dbReference type="EMBL" id="BAABGP010000019">
    <property type="protein sequence ID" value="GAA4488937.1"/>
    <property type="molecule type" value="Genomic_DNA"/>
</dbReference>
<accession>A0ABP8PLY2</accession>
<name>A0ABP8PLY2_9MICO</name>
<evidence type="ECO:0000313" key="4">
    <source>
        <dbReference type="Proteomes" id="UP001500731"/>
    </source>
</evidence>
<protein>
    <recommendedName>
        <fullName evidence="5">4-hydroxybenzoate polyprenyltransferase</fullName>
    </recommendedName>
</protein>
<dbReference type="Proteomes" id="UP001500731">
    <property type="component" value="Unassembled WGS sequence"/>
</dbReference>
<keyword evidence="4" id="KW-1185">Reference proteome</keyword>
<gene>
    <name evidence="3" type="ORF">GCM10023171_29260</name>
</gene>
<evidence type="ECO:0000256" key="1">
    <source>
        <dbReference type="SAM" id="MobiDB-lite"/>
    </source>
</evidence>
<sequence length="78" mass="8015">MNLVAQLVQAAAENTGHGNIALETLPFGLIAAGVFTLLGLVAFSYRNVANRHAAKAEAWAAEHGHAHGNEGHGAGHGH</sequence>
<feature type="compositionally biased region" description="Basic and acidic residues" evidence="1">
    <location>
        <begin position="60"/>
        <end position="70"/>
    </location>
</feature>
<feature type="region of interest" description="Disordered" evidence="1">
    <location>
        <begin position="59"/>
        <end position="78"/>
    </location>
</feature>
<organism evidence="3 4">
    <name type="scientific">Microbacterium panaciterrae</name>
    <dbReference type="NCBI Taxonomy" id="985759"/>
    <lineage>
        <taxon>Bacteria</taxon>
        <taxon>Bacillati</taxon>
        <taxon>Actinomycetota</taxon>
        <taxon>Actinomycetes</taxon>
        <taxon>Micrococcales</taxon>
        <taxon>Microbacteriaceae</taxon>
        <taxon>Microbacterium</taxon>
    </lineage>
</organism>
<proteinExistence type="predicted"/>
<evidence type="ECO:0000256" key="2">
    <source>
        <dbReference type="SAM" id="Phobius"/>
    </source>
</evidence>
<keyword evidence="2" id="KW-0472">Membrane</keyword>
<feature type="transmembrane region" description="Helical" evidence="2">
    <location>
        <begin position="25"/>
        <end position="45"/>
    </location>
</feature>
<dbReference type="RefSeq" id="WP_345188118.1">
    <property type="nucleotide sequence ID" value="NZ_BAABGP010000019.1"/>
</dbReference>
<evidence type="ECO:0000313" key="3">
    <source>
        <dbReference type="EMBL" id="GAA4488937.1"/>
    </source>
</evidence>
<comment type="caution">
    <text evidence="3">The sequence shown here is derived from an EMBL/GenBank/DDBJ whole genome shotgun (WGS) entry which is preliminary data.</text>
</comment>
<keyword evidence="2" id="KW-0812">Transmembrane</keyword>
<reference evidence="4" key="1">
    <citation type="journal article" date="2019" name="Int. J. Syst. Evol. Microbiol.">
        <title>The Global Catalogue of Microorganisms (GCM) 10K type strain sequencing project: providing services to taxonomists for standard genome sequencing and annotation.</title>
        <authorList>
            <consortium name="The Broad Institute Genomics Platform"/>
            <consortium name="The Broad Institute Genome Sequencing Center for Infectious Disease"/>
            <person name="Wu L."/>
            <person name="Ma J."/>
        </authorList>
    </citation>
    <scope>NUCLEOTIDE SEQUENCE [LARGE SCALE GENOMIC DNA]</scope>
    <source>
        <strain evidence="4">JCM 17839</strain>
    </source>
</reference>
<keyword evidence="2" id="KW-1133">Transmembrane helix</keyword>
<evidence type="ECO:0008006" key="5">
    <source>
        <dbReference type="Google" id="ProtNLM"/>
    </source>
</evidence>